<dbReference type="AlphaFoldDB" id="A3TUJ7"/>
<dbReference type="RefSeq" id="WP_009805948.1">
    <property type="nucleotide sequence ID" value="NZ_CH724131.1"/>
</dbReference>
<dbReference type="EC" id="3.6.1.9" evidence="4"/>
<feature type="site" description="Important for substrate specificity" evidence="4">
    <location>
        <position position="69"/>
    </location>
</feature>
<comment type="catalytic activity">
    <reaction evidence="4">
        <text>UTP + H2O = UMP + diphosphate + H(+)</text>
        <dbReference type="Rhea" id="RHEA:29395"/>
        <dbReference type="ChEBI" id="CHEBI:15377"/>
        <dbReference type="ChEBI" id="CHEBI:15378"/>
        <dbReference type="ChEBI" id="CHEBI:33019"/>
        <dbReference type="ChEBI" id="CHEBI:46398"/>
        <dbReference type="ChEBI" id="CHEBI:57865"/>
        <dbReference type="EC" id="3.6.1.9"/>
    </reaction>
</comment>
<keyword evidence="4" id="KW-0963">Cytoplasm</keyword>
<protein>
    <recommendedName>
        <fullName evidence="4">dTTP/UTP pyrophosphatase</fullName>
        <shortName evidence="4">dTTPase/UTPase</shortName>
        <ecNumber evidence="4">3.6.1.9</ecNumber>
    </recommendedName>
    <alternativeName>
        <fullName evidence="4">Nucleoside triphosphate pyrophosphatase</fullName>
    </alternativeName>
    <alternativeName>
        <fullName evidence="4">Nucleotide pyrophosphatase</fullName>
        <shortName evidence="4">Nucleotide PPase</shortName>
    </alternativeName>
</protein>
<comment type="subcellular location">
    <subcellularLocation>
        <location evidence="4">Cytoplasm</location>
    </subcellularLocation>
</comment>
<dbReference type="SUPFAM" id="SSF52972">
    <property type="entry name" value="ITPase-like"/>
    <property type="match status" value="1"/>
</dbReference>
<comment type="cofactor">
    <cofactor evidence="1 4">
        <name>a divalent metal cation</name>
        <dbReference type="ChEBI" id="CHEBI:60240"/>
    </cofactor>
</comment>
<name>A3TUJ7_PSEBH</name>
<comment type="caution">
    <text evidence="4">Lacks conserved residue(s) required for the propagation of feature annotation.</text>
</comment>
<dbReference type="EMBL" id="AAMO01000002">
    <property type="protein sequence ID" value="EAQ04193.1"/>
    <property type="molecule type" value="Genomic_DNA"/>
</dbReference>
<dbReference type="InterPro" id="IPR003697">
    <property type="entry name" value="Maf-like"/>
</dbReference>
<evidence type="ECO:0000256" key="4">
    <source>
        <dbReference type="HAMAP-Rule" id="MF_00528"/>
    </source>
</evidence>
<sequence length="191" mass="20772">MKLILGSGSPRRLDLLATLGLTPDAIRPPDIDETPGKGELPRPYCARMSREKARTVQAGADEVVLCADTTVALGRRIMGKPRDAGEAAEFLLAMSGRRHKVITAVAVRRGDRLWERDVVTTVRMKRLDDLELNAYLATDDWRGKAGGYGIQGPAGAFIPWLQGSYTAVMGLPVAETANLLKAAGYPVWRTE</sequence>
<gene>
    <name evidence="5" type="ORF">OB2597_08624</name>
</gene>
<dbReference type="GO" id="GO:0005737">
    <property type="term" value="C:cytoplasm"/>
    <property type="evidence" value="ECO:0007669"/>
    <property type="project" value="UniProtKB-SubCell"/>
</dbReference>
<dbReference type="PANTHER" id="PTHR43213:SF5">
    <property type="entry name" value="BIFUNCTIONAL DTTP_UTP PYROPHOSPHATASE_METHYLTRANSFERASE PROTEIN-RELATED"/>
    <property type="match status" value="1"/>
</dbReference>
<dbReference type="Pfam" id="PF02545">
    <property type="entry name" value="Maf"/>
    <property type="match status" value="1"/>
</dbReference>
<keyword evidence="2 4" id="KW-0378">Hydrolase</keyword>
<dbReference type="Gene3D" id="3.90.950.10">
    <property type="match status" value="1"/>
</dbReference>
<dbReference type="GO" id="GO:0036218">
    <property type="term" value="F:dTTP diphosphatase activity"/>
    <property type="evidence" value="ECO:0007669"/>
    <property type="project" value="RHEA"/>
</dbReference>
<dbReference type="PIRSF" id="PIRSF006305">
    <property type="entry name" value="Maf"/>
    <property type="match status" value="1"/>
</dbReference>
<accession>A3TUJ7</accession>
<dbReference type="HAMAP" id="MF_00528">
    <property type="entry name" value="Maf"/>
    <property type="match status" value="1"/>
</dbReference>
<dbReference type="InterPro" id="IPR029001">
    <property type="entry name" value="ITPase-like_fam"/>
</dbReference>
<dbReference type="GO" id="GO:0009117">
    <property type="term" value="P:nucleotide metabolic process"/>
    <property type="evidence" value="ECO:0007669"/>
    <property type="project" value="UniProtKB-KW"/>
</dbReference>
<feature type="site" description="Important for substrate specificity" evidence="4">
    <location>
        <position position="151"/>
    </location>
</feature>
<dbReference type="PANTHER" id="PTHR43213">
    <property type="entry name" value="BIFUNCTIONAL DTTP/UTP PYROPHOSPHATASE/METHYLTRANSFERASE PROTEIN-RELATED"/>
    <property type="match status" value="1"/>
</dbReference>
<feature type="active site" description="Proton acceptor" evidence="4">
    <location>
        <position position="68"/>
    </location>
</feature>
<keyword evidence="3 4" id="KW-0546">Nucleotide metabolism</keyword>
<dbReference type="NCBIfam" id="TIGR00172">
    <property type="entry name" value="maf"/>
    <property type="match status" value="1"/>
</dbReference>
<dbReference type="STRING" id="252305.OB2597_08624"/>
<evidence type="ECO:0000256" key="3">
    <source>
        <dbReference type="ARBA" id="ARBA00023080"/>
    </source>
</evidence>
<comment type="caution">
    <text evidence="5">The sequence shown here is derived from an EMBL/GenBank/DDBJ whole genome shotgun (WGS) entry which is preliminary data.</text>
</comment>
<keyword evidence="6" id="KW-1185">Reference proteome</keyword>
<evidence type="ECO:0000313" key="5">
    <source>
        <dbReference type="EMBL" id="EAQ04193.1"/>
    </source>
</evidence>
<dbReference type="OrthoDB" id="9807767at2"/>
<dbReference type="eggNOG" id="COG0424">
    <property type="taxonomic scope" value="Bacteria"/>
</dbReference>
<organism evidence="5 6">
    <name type="scientific">Pseudooceanicola batsensis (strain ATCC BAA-863 / DSM 15984 / KCTC 12145 / HTCC2597)</name>
    <name type="common">Oceanicola batsensis</name>
    <dbReference type="NCBI Taxonomy" id="252305"/>
    <lineage>
        <taxon>Bacteria</taxon>
        <taxon>Pseudomonadati</taxon>
        <taxon>Pseudomonadota</taxon>
        <taxon>Alphaproteobacteria</taxon>
        <taxon>Rhodobacterales</taxon>
        <taxon>Paracoccaceae</taxon>
        <taxon>Pseudooceanicola</taxon>
    </lineage>
</organism>
<comment type="catalytic activity">
    <reaction evidence="4">
        <text>dTTP + H2O = dTMP + diphosphate + H(+)</text>
        <dbReference type="Rhea" id="RHEA:28534"/>
        <dbReference type="ChEBI" id="CHEBI:15377"/>
        <dbReference type="ChEBI" id="CHEBI:15378"/>
        <dbReference type="ChEBI" id="CHEBI:33019"/>
        <dbReference type="ChEBI" id="CHEBI:37568"/>
        <dbReference type="ChEBI" id="CHEBI:63528"/>
        <dbReference type="EC" id="3.6.1.9"/>
    </reaction>
</comment>
<proteinExistence type="inferred from homology"/>
<evidence type="ECO:0000313" key="6">
    <source>
        <dbReference type="Proteomes" id="UP000004318"/>
    </source>
</evidence>
<dbReference type="HOGENOM" id="CLU_040416_2_0_5"/>
<reference evidence="5 6" key="1">
    <citation type="journal article" date="2010" name="J. Bacteriol.">
        <title>Genome sequences of Oceanicola granulosus HTCC2516(T) and Oceanicola batsensis HTCC2597(TDelta).</title>
        <authorList>
            <person name="Thrash J.C."/>
            <person name="Cho J.C."/>
            <person name="Vergin K.L."/>
            <person name="Giovannoni S.J."/>
        </authorList>
    </citation>
    <scope>NUCLEOTIDE SEQUENCE [LARGE SCALE GENOMIC DNA]</scope>
    <source>
        <strain evidence="6">ATCC BAA-863 / DSM 15984 / KCTC 12145 / HTCC2597</strain>
    </source>
</reference>
<dbReference type="CDD" id="cd00555">
    <property type="entry name" value="Maf"/>
    <property type="match status" value="1"/>
</dbReference>
<dbReference type="Proteomes" id="UP000004318">
    <property type="component" value="Unassembled WGS sequence"/>
</dbReference>
<evidence type="ECO:0000256" key="1">
    <source>
        <dbReference type="ARBA" id="ARBA00001968"/>
    </source>
</evidence>
<dbReference type="GO" id="GO:0036221">
    <property type="term" value="F:UTP diphosphatase activity"/>
    <property type="evidence" value="ECO:0007669"/>
    <property type="project" value="RHEA"/>
</dbReference>
<comment type="function">
    <text evidence="4">Nucleoside triphosphate pyrophosphatase that hydrolyzes dTTP and UTP. May have a dual role in cell division arrest and in preventing the incorporation of modified nucleotides into cellular nucleic acids.</text>
</comment>
<feature type="site" description="Important for substrate specificity" evidence="4">
    <location>
        <position position="11"/>
    </location>
</feature>
<evidence type="ECO:0000256" key="2">
    <source>
        <dbReference type="ARBA" id="ARBA00022801"/>
    </source>
</evidence>
<comment type="similarity">
    <text evidence="4">Belongs to the Maf family. YhdE subfamily.</text>
</comment>